<gene>
    <name evidence="1" type="ORF">SK128_025135</name>
</gene>
<organism evidence="1 2">
    <name type="scientific">Halocaridina rubra</name>
    <name type="common">Hawaiian red shrimp</name>
    <dbReference type="NCBI Taxonomy" id="373956"/>
    <lineage>
        <taxon>Eukaryota</taxon>
        <taxon>Metazoa</taxon>
        <taxon>Ecdysozoa</taxon>
        <taxon>Arthropoda</taxon>
        <taxon>Crustacea</taxon>
        <taxon>Multicrustacea</taxon>
        <taxon>Malacostraca</taxon>
        <taxon>Eumalacostraca</taxon>
        <taxon>Eucarida</taxon>
        <taxon>Decapoda</taxon>
        <taxon>Pleocyemata</taxon>
        <taxon>Caridea</taxon>
        <taxon>Atyoidea</taxon>
        <taxon>Atyidae</taxon>
        <taxon>Halocaridina</taxon>
    </lineage>
</organism>
<dbReference type="AlphaFoldDB" id="A0AAN8WP64"/>
<reference evidence="1 2" key="1">
    <citation type="submission" date="2023-11" db="EMBL/GenBank/DDBJ databases">
        <title>Halocaridina rubra genome assembly.</title>
        <authorList>
            <person name="Smith C."/>
        </authorList>
    </citation>
    <scope>NUCLEOTIDE SEQUENCE [LARGE SCALE GENOMIC DNA]</scope>
    <source>
        <strain evidence="1">EP-1</strain>
        <tissue evidence="1">Whole</tissue>
    </source>
</reference>
<name>A0AAN8WP64_HALRR</name>
<dbReference type="Proteomes" id="UP001381693">
    <property type="component" value="Unassembled WGS sequence"/>
</dbReference>
<comment type="caution">
    <text evidence="1">The sequence shown here is derived from an EMBL/GenBank/DDBJ whole genome shotgun (WGS) entry which is preliminary data.</text>
</comment>
<dbReference type="InterPro" id="IPR019323">
    <property type="entry name" value="ELKS/CAST"/>
</dbReference>
<protein>
    <submittedName>
        <fullName evidence="1">Uncharacterized protein</fullName>
    </submittedName>
</protein>
<evidence type="ECO:0000313" key="1">
    <source>
        <dbReference type="EMBL" id="KAK7069691.1"/>
    </source>
</evidence>
<accession>A0AAN8WP64</accession>
<dbReference type="Pfam" id="PF10174">
    <property type="entry name" value="Cast"/>
    <property type="match status" value="1"/>
</dbReference>
<proteinExistence type="predicted"/>
<feature type="non-terminal residue" evidence="1">
    <location>
        <position position="126"/>
    </location>
</feature>
<sequence length="126" mass="14034">MLLSAWGCRWGEVEGEYRNDDDGRVEGCSIADVDSVGRMGRLHEALTSALSEKDAHLALLEVGGVRSSRAAQEVETLKKDRAKLLDAINHQSEERVRLSQYFNAMDLKLEELKLDSTPPETPPPQQ</sequence>
<dbReference type="EMBL" id="JAXCGZ010015957">
    <property type="protein sequence ID" value="KAK7069691.1"/>
    <property type="molecule type" value="Genomic_DNA"/>
</dbReference>
<evidence type="ECO:0000313" key="2">
    <source>
        <dbReference type="Proteomes" id="UP001381693"/>
    </source>
</evidence>
<keyword evidence="2" id="KW-1185">Reference proteome</keyword>